<evidence type="ECO:0000259" key="6">
    <source>
        <dbReference type="Pfam" id="PF00732"/>
    </source>
</evidence>
<dbReference type="RefSeq" id="WP_011437741.1">
    <property type="nucleotide sequence ID" value="NC_007777.1"/>
</dbReference>
<organism evidence="8 9">
    <name type="scientific">Frankia casuarinae (strain DSM 45818 / CECT 9043 / HFP020203 / CcI3)</name>
    <dbReference type="NCBI Taxonomy" id="106370"/>
    <lineage>
        <taxon>Bacteria</taxon>
        <taxon>Bacillati</taxon>
        <taxon>Actinomycetota</taxon>
        <taxon>Actinomycetes</taxon>
        <taxon>Frankiales</taxon>
        <taxon>Frankiaceae</taxon>
        <taxon>Frankia</taxon>
    </lineage>
</organism>
<dbReference type="GO" id="GO:0016614">
    <property type="term" value="F:oxidoreductase activity, acting on CH-OH group of donors"/>
    <property type="evidence" value="ECO:0007669"/>
    <property type="project" value="InterPro"/>
</dbReference>
<keyword evidence="4" id="KW-0274">FAD</keyword>
<keyword evidence="5" id="KW-0560">Oxidoreductase</keyword>
<feature type="domain" description="Glucose-methanol-choline oxidoreductase N-terminal" evidence="6">
    <location>
        <begin position="172"/>
        <end position="312"/>
    </location>
</feature>
<sequence>MVPPGYGPAPTPQELADEYDICVVGSGAAGSVVAWLLARAGLSVAVVEQGGFVTDEDSYDDVLAAGESAWVRQENGTWAKVGSPWTTCNVGGGTLFFGGVLFRHRPLDFDPETVLGRADLPLRWPLEPAELTDYYDAVEDLIGVAGVADGDPSLPVRSRPYPLPPVATTAEGRRLTEAARSMGWAPFPTPLGVNSIEYRGRPVCAADAPCISRRCPIHAKGDALDRFLRPAMAAGARLFTGLKAEALLGDARRDATALRCVRMPDGERVVLRARHFVLCANAVQTAALLLRSTTVRHPAGLGNSHDMVGRGLCFKIGEYLVGYCHEPTSAPARSRLMGLGPISTCCVTDLYQDPAAPGGLGGLLYENRPERTYRLRDTEHLLRIEALVPDEPQPGNRVRLGPGTDAHGVPDVLMDYQAHPRDLARSEYMLGQGEALLRAAGCDVIVREASGWALGSGHLHGTCRMGEDPATSVTGPDGRLHDADNVFVADGGLLPFPGGVNPTLTIQALALRVAHRLLAERYATGRVPIGELVGPSVTAANRSPR</sequence>
<dbReference type="InterPro" id="IPR007867">
    <property type="entry name" value="GMC_OxRtase_C"/>
</dbReference>
<dbReference type="PANTHER" id="PTHR42784">
    <property type="entry name" value="PYRANOSE 2-OXIDASE"/>
    <property type="match status" value="1"/>
</dbReference>
<keyword evidence="3" id="KW-0285">Flavoprotein</keyword>
<comment type="cofactor">
    <cofactor evidence="1">
        <name>FAD</name>
        <dbReference type="ChEBI" id="CHEBI:57692"/>
    </cofactor>
</comment>
<dbReference type="EMBL" id="CP000249">
    <property type="protein sequence ID" value="ABD12715.1"/>
    <property type="molecule type" value="Genomic_DNA"/>
</dbReference>
<feature type="domain" description="Glucose-methanol-choline oxidoreductase C-terminal" evidence="7">
    <location>
        <begin position="392"/>
        <end position="510"/>
    </location>
</feature>
<dbReference type="SUPFAM" id="SSF51905">
    <property type="entry name" value="FAD/NAD(P)-binding domain"/>
    <property type="match status" value="1"/>
</dbReference>
<evidence type="ECO:0000256" key="2">
    <source>
        <dbReference type="ARBA" id="ARBA00010790"/>
    </source>
</evidence>
<protein>
    <submittedName>
        <fullName evidence="8">Glucose-methanol-choline oxidoreductase</fullName>
    </submittedName>
</protein>
<dbReference type="Gene3D" id="3.50.50.60">
    <property type="entry name" value="FAD/NAD(P)-binding domain"/>
    <property type="match status" value="2"/>
</dbReference>
<dbReference type="Pfam" id="PF13450">
    <property type="entry name" value="NAD_binding_8"/>
    <property type="match status" value="1"/>
</dbReference>
<dbReference type="HOGENOM" id="CLU_008878_3_0_11"/>
<dbReference type="SUPFAM" id="SSF54373">
    <property type="entry name" value="FAD-linked reductases, C-terminal domain"/>
    <property type="match status" value="1"/>
</dbReference>
<evidence type="ECO:0000313" key="8">
    <source>
        <dbReference type="EMBL" id="ABD12715.1"/>
    </source>
</evidence>
<dbReference type="PhylomeDB" id="Q2J7M7"/>
<dbReference type="eggNOG" id="COG2303">
    <property type="taxonomic scope" value="Bacteria"/>
</dbReference>
<dbReference type="Pfam" id="PF00732">
    <property type="entry name" value="GMC_oxred_N"/>
    <property type="match status" value="1"/>
</dbReference>
<dbReference type="InterPro" id="IPR000172">
    <property type="entry name" value="GMC_OxRdtase_N"/>
</dbReference>
<evidence type="ECO:0000256" key="1">
    <source>
        <dbReference type="ARBA" id="ARBA00001974"/>
    </source>
</evidence>
<comment type="similarity">
    <text evidence="2">Belongs to the GMC oxidoreductase family.</text>
</comment>
<evidence type="ECO:0000256" key="3">
    <source>
        <dbReference type="ARBA" id="ARBA00022630"/>
    </source>
</evidence>
<keyword evidence="9" id="KW-1185">Reference proteome</keyword>
<gene>
    <name evidence="8" type="ordered locus">Francci3_3360</name>
</gene>
<dbReference type="PANTHER" id="PTHR42784:SF1">
    <property type="entry name" value="PYRANOSE 2-OXIDASE"/>
    <property type="match status" value="1"/>
</dbReference>
<dbReference type="InterPro" id="IPR036188">
    <property type="entry name" value="FAD/NAD-bd_sf"/>
</dbReference>
<dbReference type="Pfam" id="PF05199">
    <property type="entry name" value="GMC_oxred_C"/>
    <property type="match status" value="1"/>
</dbReference>
<evidence type="ECO:0000259" key="7">
    <source>
        <dbReference type="Pfam" id="PF05199"/>
    </source>
</evidence>
<dbReference type="AlphaFoldDB" id="Q2J7M7"/>
<dbReference type="STRING" id="106370.Francci3_3360"/>
<evidence type="ECO:0000313" key="9">
    <source>
        <dbReference type="Proteomes" id="UP000001937"/>
    </source>
</evidence>
<dbReference type="InterPro" id="IPR051473">
    <property type="entry name" value="P2Ox-like"/>
</dbReference>
<reference evidence="8 9" key="1">
    <citation type="journal article" date="2007" name="Genome Res.">
        <title>Genome characteristics of facultatively symbiotic Frankia sp. strains reflect host range and host plant biogeography.</title>
        <authorList>
            <person name="Normand P."/>
            <person name="Lapierre P."/>
            <person name="Tisa L.S."/>
            <person name="Gogarten J.P."/>
            <person name="Alloisio N."/>
            <person name="Bagnarol E."/>
            <person name="Bassi C.A."/>
            <person name="Berry A.M."/>
            <person name="Bickhart D.M."/>
            <person name="Choisne N."/>
            <person name="Couloux A."/>
            <person name="Cournoyer B."/>
            <person name="Cruveiller S."/>
            <person name="Daubin V."/>
            <person name="Demange N."/>
            <person name="Francino M.P."/>
            <person name="Goltsman E."/>
            <person name="Huang Y."/>
            <person name="Kopp O.R."/>
            <person name="Labarre L."/>
            <person name="Lapidus A."/>
            <person name="Lavire C."/>
            <person name="Marechal J."/>
            <person name="Martinez M."/>
            <person name="Mastronunzio J.E."/>
            <person name="Mullin B.C."/>
            <person name="Niemann J."/>
            <person name="Pujic P."/>
            <person name="Rawnsley T."/>
            <person name="Rouy Z."/>
            <person name="Schenowitz C."/>
            <person name="Sellstedt A."/>
            <person name="Tavares F."/>
            <person name="Tomkins J.P."/>
            <person name="Vallenet D."/>
            <person name="Valverde C."/>
            <person name="Wall L.G."/>
            <person name="Wang Y."/>
            <person name="Medigue C."/>
            <person name="Benson D.R."/>
        </authorList>
    </citation>
    <scope>NUCLEOTIDE SEQUENCE [LARGE SCALE GENOMIC DNA]</scope>
    <source>
        <strain evidence="9">DSM 45818 / CECT 9043 / CcI3</strain>
    </source>
</reference>
<dbReference type="Proteomes" id="UP000001937">
    <property type="component" value="Chromosome"/>
</dbReference>
<name>Q2J7M7_FRACC</name>
<dbReference type="KEGG" id="fra:Francci3_3360"/>
<proteinExistence type="inferred from homology"/>
<evidence type="ECO:0000256" key="5">
    <source>
        <dbReference type="ARBA" id="ARBA00023002"/>
    </source>
</evidence>
<accession>Q2J7M7</accession>
<evidence type="ECO:0000256" key="4">
    <source>
        <dbReference type="ARBA" id="ARBA00022827"/>
    </source>
</evidence>
<dbReference type="GO" id="GO:0050660">
    <property type="term" value="F:flavin adenine dinucleotide binding"/>
    <property type="evidence" value="ECO:0007669"/>
    <property type="project" value="InterPro"/>
</dbReference>